<organism evidence="1 2">
    <name type="scientific">Xylanimonas oleitrophica</name>
    <dbReference type="NCBI Taxonomy" id="2607479"/>
    <lineage>
        <taxon>Bacteria</taxon>
        <taxon>Bacillati</taxon>
        <taxon>Actinomycetota</taxon>
        <taxon>Actinomycetes</taxon>
        <taxon>Micrococcales</taxon>
        <taxon>Promicromonosporaceae</taxon>
        <taxon>Xylanimonas</taxon>
    </lineage>
</organism>
<evidence type="ECO:0000313" key="2">
    <source>
        <dbReference type="Proteomes" id="UP000248783"/>
    </source>
</evidence>
<comment type="caution">
    <text evidence="1">The sequence shown here is derived from an EMBL/GenBank/DDBJ whole genome shotgun (WGS) entry which is preliminary data.</text>
</comment>
<dbReference type="AlphaFoldDB" id="A0A2W5Y6I2"/>
<dbReference type="Gene3D" id="3.40.50.1820">
    <property type="entry name" value="alpha/beta hydrolase"/>
    <property type="match status" value="1"/>
</dbReference>
<gene>
    <name evidence="1" type="ORF">DNL40_06840</name>
</gene>
<evidence type="ECO:0008006" key="3">
    <source>
        <dbReference type="Google" id="ProtNLM"/>
    </source>
</evidence>
<dbReference type="InterPro" id="IPR029058">
    <property type="entry name" value="AB_hydrolase_fold"/>
</dbReference>
<dbReference type="SUPFAM" id="SSF53474">
    <property type="entry name" value="alpha/beta-Hydrolases"/>
    <property type="match status" value="1"/>
</dbReference>
<accession>A0A2W5Y6I2</accession>
<keyword evidence="2" id="KW-1185">Reference proteome</keyword>
<reference evidence="1 2" key="1">
    <citation type="submission" date="2018-06" db="EMBL/GenBank/DDBJ databases">
        <title>Whole genome sequencing of a novel hydrocarbon degrading bacterial strain, PW21 isolated from oil contaminated produced water sample.</title>
        <authorList>
            <person name="Nagkirti P."/>
            <person name="Shaikh A."/>
            <person name="Gowdaman V."/>
            <person name="Engineer A.E."/>
            <person name="Dagar S."/>
            <person name="Dhakephalkar P.K."/>
        </authorList>
    </citation>
    <scope>NUCLEOTIDE SEQUENCE [LARGE SCALE GENOMIC DNA]</scope>
    <source>
        <strain evidence="1 2">PW21</strain>
    </source>
</reference>
<protein>
    <recommendedName>
        <fullName evidence="3">Alpha/beta hydrolase</fullName>
    </recommendedName>
</protein>
<dbReference type="Proteomes" id="UP000248783">
    <property type="component" value="Unassembled WGS sequence"/>
</dbReference>
<name>A0A2W5Y6I2_9MICO</name>
<proteinExistence type="predicted"/>
<dbReference type="EMBL" id="QKWH01000003">
    <property type="protein sequence ID" value="PZR53824.1"/>
    <property type="molecule type" value="Genomic_DNA"/>
</dbReference>
<evidence type="ECO:0000313" key="1">
    <source>
        <dbReference type="EMBL" id="PZR53824.1"/>
    </source>
</evidence>
<sequence>MAGLRVRGGAGGGMSEVTLERPPVTFLPSPFLGPEVWEPVAERLRLHGWSTRVAQVRGSTPAQVLDSFEEALPDDRPTVLVPHSGAGLYVPSVASVVPLAGTVFVDAALAPAAGEARLVPPTLLDAVRGLADDDGSLPPWTRWWPRDQVRALVPDDETLDRVEAGAPRMPLAYLEASVPVPAGWAGGRNAYLAFGDTYAAELSQAREAGWPTQVLDGGHLHMLVDPDGVAAALAGLLARI</sequence>